<feature type="domain" description="VPS13-like middle region" evidence="2">
    <location>
        <begin position="113"/>
        <end position="872"/>
    </location>
</feature>
<evidence type="ECO:0000259" key="4">
    <source>
        <dbReference type="Pfam" id="PF25037"/>
    </source>
</evidence>
<dbReference type="Pfam" id="PF25033">
    <property type="entry name" value="VPS13_M"/>
    <property type="match status" value="1"/>
</dbReference>
<name>A0A8S4Q2V5_OWEFU</name>
<evidence type="ECO:0000259" key="2">
    <source>
        <dbReference type="Pfam" id="PF25033"/>
    </source>
</evidence>
<dbReference type="InterPro" id="IPR056747">
    <property type="entry name" value="VPS13-like_M"/>
</dbReference>
<sequence length="2513" mass="282877">MMLTYQRVEPECPDFAGVYQSREHDVILKGTNLSVVFDRNAVLYLKGFVEQLLARIQPPITETAIPAVPPEEDKASQQPSIFSTMMETATERPEPGGTKVNVATSFDELAIKLCNDETRFAEIHIKGMEGKVQVKYTRTILQGRLKDITIDDSRSEYYPKILAIEDNSVFDLKVVINNTSPQPPGDNKNKPRERDSNKKLGIDASVKLRIGRIYVVYLNKFIMDIVDYAEPFYNPEYTQSATKAARQAVARQVQEIQTRGMCVSLNLDVKAPTVLVPQNSKSANIILLKLGDLSLKNYFEQSKMLKGNQSYDHIYMHLDYVEITRAVLSMGGKVEPVHTIVEPIRMRVDVKRAIKPVIVETGIDISGSLQEIKVNLTQQDLKIVMATLRENLSDGSPQLKPESNEVFLPDIAEETEESTDATVSPRVNTEPGGQTKVSFIMDGMILTLKTDVKQGDLMIMSPGSGNTSDGLSRFEIGRIDMSVFMNPDTSMEVGIRLQSLAMDDIRPDSQLAIKRILQSHLDLAHPQQKKADLPPMVDFTYLQDPNGNMNVALNMERMRVNVCIKYFMTIIQLFTGAFEDATPAPTPEPPAPIPRIRESRRLSARDSMRRSMRGSMWVDPVQLEEKQATLRIRGEIKHPEIVLFANPSEKHSRVLVMKTNIVYDYEQIGEKMRVTGSMADLQIISGVYGKKQEISYKVLLPCNIEVEKAFASEKSGLNIDAKLSKINLHLSVTTVNIILGVIEAINAPVQPVVEKEESTKEKTDDTNLWNVVPVTQDKWLTKQDPPRKASTFPSPAENLSLETLTLSAPEVIVMYESEARNWHVPMLCLQTSLQGDLHDWSRQMWLQAELHLQMSFFNEKLAMWEPLIEPVMEYEDHYRPWEMLFKMIQAESHPITSEVAQPKFQARDEVDSHVHKLMCRASTRRSTRVPPIPETETETTETETENEMTIVRPLSRRKKLSSRFRRKKKADIVDDKDESETESENENVDKGLLDKLGHLFTSDSSEDADVSDQEDEVSIPQTSPVFLHKSREAQDSVSSEVDVVDGGALDTEPSGGEVSPVEPVDMCTYLVVDSRDMLLLNLTPQAMDILLDVSQTFSSGPKELSKSVLDLPMFEMTSHLGIGCKANLTLHRSIKAGKEHLHNLTRVDKPDFDDEVDGGLKVKDTDSDEDEVDGLGFIARALAGVGHTAISAGAFISPDDDINPHGTHTEVQPDTMHLEIDGFSDLYNLSHRKAVKHLIPLSPEKNLTRYVVMLEVDVKHGKKQVTIRSPLQLYNHLTIPVDVYCLTEHLKVRLGDEVPSGEEKMHLATLEPGQSFPVPLYAAYHCRLFIAPTEKGYQQSYNGLWWADLCDATGKDKYFHCLSLEGEKKPFHFKVECMPGETSKKSTLGLPKAMTIPHYDIHLYPPVRLHNYLPYDVQYSDQVTEGLEAASINQGENVSLHTVDLHKGEQLNIKVLDYMRLEWSGTLDIAADSSDKKTIQMNISDPEIEAKNKQLNLEVSIKRDVTLDVFIYSPYWIINKTELPVQIRGSTSDIIYESCGSCEPVLFGFSKSKKKAKLKAYNSKWSKTCFSLDTVGSSGVVICTDSERNRRYHMLVQIQMSKLKLTKLVTIMPYFLVVNQTTHRLRYMEETMDTELWLDIGPGECTPFWPVSEAMRMFVKHEDSNVTSQVFVINQPHNTVLRMDKGTGLVVEVDGGTESAMTVTFQHYDPGDAPVRVENLCDDIFIKLHQKSQSQVTLLSPRQAVLYTWDDPTTERTLFWNIYNRKKPSYPAFINKDGHGEVAMSITTVRRSSIIDTSTGSTTMLDSSPDDDSELETTALVNSNGAASQTKTDKVIIYWVSYLDGLQRVLLLTQDERVATKARQNNDSEPSQQAMFVSLGGVGVSIVNSLYMEVAYMSLSSGASTWHVQVKDKWKLLSLEDACWLEDKWRNDVTGDITLDDKRQANVGQMKMMKPYAGCLRRTHRPAIWFQYRTSEHHTNLNIKIHRLQIDNQLPDAYFSSVLYPSPTPKYIAKREGTKPFIELAVMRRHVPENNVDTFKYIKLLVQEFNIKLDKGFMLSLYDVAALLWAEEAESAMLQADLTVVKRSLKDVADVQGSIRPQKMFFEYLHFSPLKMRISFSLGGTVYKTQPTEPSIKSDIVDFFLNSVGVTLTEIRQVEIRLAFFERRGVSMSYNQVTSAIQSHYTSQFIQQAYVLILGLDVLGNPYGLIKDFTKGLGDFFYEPFMGSTQGVDEMGEGLIRGVQSLLGHTVGGAAGSVSLIFGSVGRGLAALSFDEDYKRKRRLRMTQQPRHLPESLYLAGKGFVMGVGLGVSGIVVQPLRGAQEEGAEGFFKGVGKGLLGLITKPTGGAADMVSMTFDGIRRAAEMGEDVVVRLRLPRHIHPCLGLKPYSIYQAIGKQIYFTATKNKYSDTYWAHAPLSLEERADVVIVTDGRVILLERCRFWGDWDIEYEVLLDDIVATPAIVDNKLVFKVKKEDSMLNLFSSSQKEIKGEPPDVLLCVLYKPEGKCAMFR</sequence>
<feature type="compositionally biased region" description="Acidic residues" evidence="1">
    <location>
        <begin position="935"/>
        <end position="946"/>
    </location>
</feature>
<dbReference type="PANTHER" id="PTHR16166:SF146">
    <property type="entry name" value="VACUOLAR PROTEIN SORTING-ASSOCIATED PROTEIN 13A-LIKE ISOFORM X1"/>
    <property type="match status" value="1"/>
</dbReference>
<dbReference type="Proteomes" id="UP000749559">
    <property type="component" value="Unassembled WGS sequence"/>
</dbReference>
<evidence type="ECO:0000259" key="3">
    <source>
        <dbReference type="Pfam" id="PF25036"/>
    </source>
</evidence>
<dbReference type="InterPro" id="IPR056748">
    <property type="entry name" value="VPS13-like_C"/>
</dbReference>
<reference evidence="5" key="1">
    <citation type="submission" date="2022-03" db="EMBL/GenBank/DDBJ databases">
        <authorList>
            <person name="Martin C."/>
        </authorList>
    </citation>
    <scope>NUCLEOTIDE SEQUENCE</scope>
</reference>
<organism evidence="5 6">
    <name type="scientific">Owenia fusiformis</name>
    <name type="common">Polychaete worm</name>
    <dbReference type="NCBI Taxonomy" id="6347"/>
    <lineage>
        <taxon>Eukaryota</taxon>
        <taxon>Metazoa</taxon>
        <taxon>Spiralia</taxon>
        <taxon>Lophotrochozoa</taxon>
        <taxon>Annelida</taxon>
        <taxon>Polychaeta</taxon>
        <taxon>Sedentaria</taxon>
        <taxon>Canalipalpata</taxon>
        <taxon>Sabellida</taxon>
        <taxon>Oweniida</taxon>
        <taxon>Oweniidae</taxon>
        <taxon>Owenia</taxon>
    </lineage>
</organism>
<feature type="region of interest" description="Disordered" evidence="1">
    <location>
        <begin position="177"/>
        <end position="198"/>
    </location>
</feature>
<dbReference type="GO" id="GO:0006623">
    <property type="term" value="P:protein targeting to vacuole"/>
    <property type="evidence" value="ECO:0007669"/>
    <property type="project" value="TreeGrafter"/>
</dbReference>
<dbReference type="OrthoDB" id="428159at2759"/>
<dbReference type="EMBL" id="CAIIXF020000011">
    <property type="protein sequence ID" value="CAH1799951.1"/>
    <property type="molecule type" value="Genomic_DNA"/>
</dbReference>
<gene>
    <name evidence="5" type="ORF">OFUS_LOCUS23904</name>
</gene>
<evidence type="ECO:0000313" key="6">
    <source>
        <dbReference type="Proteomes" id="UP000749559"/>
    </source>
</evidence>
<feature type="domain" description="Intermembrane lipid transfer protein VPS13-like C-terminal" evidence="4">
    <location>
        <begin position="2375"/>
        <end position="2483"/>
    </location>
</feature>
<evidence type="ECO:0000256" key="1">
    <source>
        <dbReference type="SAM" id="MobiDB-lite"/>
    </source>
</evidence>
<dbReference type="InterPro" id="IPR026847">
    <property type="entry name" value="VPS13"/>
</dbReference>
<feature type="region of interest" description="Disordered" evidence="1">
    <location>
        <begin position="922"/>
        <end position="954"/>
    </location>
</feature>
<feature type="compositionally biased region" description="Acidic residues" evidence="1">
    <location>
        <begin position="974"/>
        <end position="986"/>
    </location>
</feature>
<dbReference type="GO" id="GO:0045053">
    <property type="term" value="P:protein retention in Golgi apparatus"/>
    <property type="evidence" value="ECO:0007669"/>
    <property type="project" value="TreeGrafter"/>
</dbReference>
<feature type="compositionally biased region" description="Basic and acidic residues" evidence="1">
    <location>
        <begin position="187"/>
        <end position="198"/>
    </location>
</feature>
<keyword evidence="6" id="KW-1185">Reference proteome</keyword>
<dbReference type="PANTHER" id="PTHR16166">
    <property type="entry name" value="VACUOLAR PROTEIN SORTING-ASSOCIATED PROTEIN VPS13"/>
    <property type="match status" value="1"/>
</dbReference>
<dbReference type="InterPro" id="IPR009543">
    <property type="entry name" value="VPS13_VAB"/>
</dbReference>
<accession>A0A8S4Q2V5</accession>
<dbReference type="Pfam" id="PF25037">
    <property type="entry name" value="VPS13_C"/>
    <property type="match status" value="1"/>
</dbReference>
<dbReference type="Pfam" id="PF25036">
    <property type="entry name" value="VPS13_VAB"/>
    <property type="match status" value="1"/>
</dbReference>
<proteinExistence type="predicted"/>
<feature type="region of interest" description="Disordered" evidence="1">
    <location>
        <begin position="967"/>
        <end position="990"/>
    </location>
</feature>
<feature type="region of interest" description="Disordered" evidence="1">
    <location>
        <begin position="1002"/>
        <end position="1042"/>
    </location>
</feature>
<protein>
    <submittedName>
        <fullName evidence="5">Uncharacterized protein</fullName>
    </submittedName>
</protein>
<comment type="caution">
    <text evidence="5">The sequence shown here is derived from an EMBL/GenBank/DDBJ whole genome shotgun (WGS) entry which is preliminary data.</text>
</comment>
<feature type="domain" description="Vacuolar protein sorting-associated protein 13 VPS13 adaptor binding" evidence="3">
    <location>
        <begin position="1215"/>
        <end position="1755"/>
    </location>
</feature>
<evidence type="ECO:0000313" key="5">
    <source>
        <dbReference type="EMBL" id="CAH1799951.1"/>
    </source>
</evidence>
<feature type="compositionally biased region" description="Acidic residues" evidence="1">
    <location>
        <begin position="1004"/>
        <end position="1017"/>
    </location>
</feature>